<protein>
    <submittedName>
        <fullName evidence="2">Uncharacterized protein</fullName>
    </submittedName>
</protein>
<organism evidence="2 3">
    <name type="scientific">Streptomyces adustus</name>
    <dbReference type="NCBI Taxonomy" id="1609272"/>
    <lineage>
        <taxon>Bacteria</taxon>
        <taxon>Bacillati</taxon>
        <taxon>Actinomycetota</taxon>
        <taxon>Actinomycetes</taxon>
        <taxon>Kitasatosporales</taxon>
        <taxon>Streptomycetaceae</taxon>
        <taxon>Streptomyces</taxon>
    </lineage>
</organism>
<keyword evidence="1" id="KW-0472">Membrane</keyword>
<proteinExistence type="predicted"/>
<dbReference type="EMBL" id="VJZD01000062">
    <property type="protein sequence ID" value="MPY33035.1"/>
    <property type="molecule type" value="Genomic_DNA"/>
</dbReference>
<name>A0A5N8VGD2_9ACTN</name>
<evidence type="ECO:0000313" key="3">
    <source>
        <dbReference type="Proteomes" id="UP000325849"/>
    </source>
</evidence>
<gene>
    <name evidence="2" type="ORF">FNH09_17735</name>
</gene>
<dbReference type="Proteomes" id="UP000325849">
    <property type="component" value="Unassembled WGS sequence"/>
</dbReference>
<dbReference type="OrthoDB" id="4725455at2"/>
<feature type="transmembrane region" description="Helical" evidence="1">
    <location>
        <begin position="144"/>
        <end position="161"/>
    </location>
</feature>
<dbReference type="AlphaFoldDB" id="A0A5N8VGD2"/>
<feature type="transmembrane region" description="Helical" evidence="1">
    <location>
        <begin position="114"/>
        <end position="132"/>
    </location>
</feature>
<evidence type="ECO:0000256" key="1">
    <source>
        <dbReference type="SAM" id="Phobius"/>
    </source>
</evidence>
<evidence type="ECO:0000313" key="2">
    <source>
        <dbReference type="EMBL" id="MPY33035.1"/>
    </source>
</evidence>
<sequence length="190" mass="20579">MVLTPGWVWQGGPTRRALGTGVPTGLFLGAFAFVESGSWIAAAVVFLLLSPFHGIRVARRMGRAWPGAAQLDAADRAAVVRATRRGADLGDPRLAPAVIDYAEALRNVREQDRIRRWVVAGLATVALVLALYDTHSGERGQAVASWLVLAVFLLDLIWRPGQEDAVVARARRAADAARRTLRRNPADDLP</sequence>
<reference evidence="2 3" key="1">
    <citation type="submission" date="2019-07" db="EMBL/GenBank/DDBJ databases">
        <title>New species of Amycolatopsis and Streptomyces.</title>
        <authorList>
            <person name="Duangmal K."/>
            <person name="Teo W.F.A."/>
            <person name="Lipun K."/>
        </authorList>
    </citation>
    <scope>NUCLEOTIDE SEQUENCE [LARGE SCALE GENOMIC DNA]</scope>
    <source>
        <strain evidence="2 3">NBRC 109810</strain>
    </source>
</reference>
<keyword evidence="1" id="KW-1133">Transmembrane helix</keyword>
<dbReference type="RefSeq" id="WP_152888977.1">
    <property type="nucleotide sequence ID" value="NZ_VJZD01000062.1"/>
</dbReference>
<keyword evidence="3" id="KW-1185">Reference proteome</keyword>
<feature type="transmembrane region" description="Helical" evidence="1">
    <location>
        <begin position="26"/>
        <end position="49"/>
    </location>
</feature>
<comment type="caution">
    <text evidence="2">The sequence shown here is derived from an EMBL/GenBank/DDBJ whole genome shotgun (WGS) entry which is preliminary data.</text>
</comment>
<keyword evidence="1" id="KW-0812">Transmembrane</keyword>
<accession>A0A5N8VGD2</accession>